<keyword evidence="3" id="KW-1185">Reference proteome</keyword>
<sequence length="317" mass="35559">MVGLLRIFERSRKPSPKSVSTPQTTDDLISTSHLEASIEEQIEKAWSEIRQAENNAKVLRKWKQLPLDDFEADLGRYVLTALHNLSRETQGLYTQTQTQDQHQAHHQKGESSTPGLIDYAPGSPLINENGLTGHCSSSNKSIEESSWASFAALQSNEVQQIKKFPELLWNHIRLYQVLKGMFCSGSHSPSGRKRPNGPNPSPSPRATSYDRETRKEGPNGIGRPRKTGEEEGSRESRPTMSTEEALGEVITIENVRRALGVEMGNSFGIWERPLTDESECLGFAVYPKPSFFNHSEYFVSIDGYGGCEDCHGEKRFY</sequence>
<gene>
    <name evidence="2" type="ORF">NLI96_g12415</name>
</gene>
<feature type="region of interest" description="Disordered" evidence="1">
    <location>
        <begin position="94"/>
        <end position="121"/>
    </location>
</feature>
<feature type="region of interest" description="Disordered" evidence="1">
    <location>
        <begin position="185"/>
        <end position="247"/>
    </location>
</feature>
<comment type="caution">
    <text evidence="2">The sequence shown here is derived from an EMBL/GenBank/DDBJ whole genome shotgun (WGS) entry which is preliminary data.</text>
</comment>
<accession>A0AAD5URB9</accession>
<evidence type="ECO:0000256" key="1">
    <source>
        <dbReference type="SAM" id="MobiDB-lite"/>
    </source>
</evidence>
<evidence type="ECO:0000313" key="3">
    <source>
        <dbReference type="Proteomes" id="UP001212997"/>
    </source>
</evidence>
<name>A0AAD5URB9_9APHY</name>
<feature type="compositionally biased region" description="Basic and acidic residues" evidence="1">
    <location>
        <begin position="226"/>
        <end position="237"/>
    </location>
</feature>
<proteinExistence type="predicted"/>
<feature type="compositionally biased region" description="Basic and acidic residues" evidence="1">
    <location>
        <begin position="208"/>
        <end position="217"/>
    </location>
</feature>
<dbReference type="Proteomes" id="UP001212997">
    <property type="component" value="Unassembled WGS sequence"/>
</dbReference>
<organism evidence="2 3">
    <name type="scientific">Meripilus lineatus</name>
    <dbReference type="NCBI Taxonomy" id="2056292"/>
    <lineage>
        <taxon>Eukaryota</taxon>
        <taxon>Fungi</taxon>
        <taxon>Dikarya</taxon>
        <taxon>Basidiomycota</taxon>
        <taxon>Agaricomycotina</taxon>
        <taxon>Agaricomycetes</taxon>
        <taxon>Polyporales</taxon>
        <taxon>Meripilaceae</taxon>
        <taxon>Meripilus</taxon>
    </lineage>
</organism>
<protein>
    <submittedName>
        <fullName evidence="2">Uncharacterized protein</fullName>
    </submittedName>
</protein>
<reference evidence="2" key="1">
    <citation type="submission" date="2022-07" db="EMBL/GenBank/DDBJ databases">
        <title>Genome Sequence of Physisporinus lineatus.</title>
        <authorList>
            <person name="Buettner E."/>
        </authorList>
    </citation>
    <scope>NUCLEOTIDE SEQUENCE</scope>
    <source>
        <strain evidence="2">VT162</strain>
    </source>
</reference>
<dbReference type="EMBL" id="JANAWD010001045">
    <property type="protein sequence ID" value="KAJ3474511.1"/>
    <property type="molecule type" value="Genomic_DNA"/>
</dbReference>
<evidence type="ECO:0000313" key="2">
    <source>
        <dbReference type="EMBL" id="KAJ3474511.1"/>
    </source>
</evidence>
<dbReference type="AlphaFoldDB" id="A0AAD5URB9"/>